<dbReference type="HOGENOM" id="CLU_733806_0_0_1"/>
<dbReference type="GeneID" id="19244324"/>
<organism evidence="10">
    <name type="scientific">Metarhizium acridum (strain CQMa 102)</name>
    <dbReference type="NCBI Taxonomy" id="655827"/>
    <lineage>
        <taxon>Eukaryota</taxon>
        <taxon>Fungi</taxon>
        <taxon>Dikarya</taxon>
        <taxon>Ascomycota</taxon>
        <taxon>Pezizomycotina</taxon>
        <taxon>Sordariomycetes</taxon>
        <taxon>Hypocreomycetidae</taxon>
        <taxon>Hypocreales</taxon>
        <taxon>Clavicipitaceae</taxon>
        <taxon>Metarhizium</taxon>
    </lineage>
</organism>
<dbReference type="KEGG" id="maw:19244324"/>
<dbReference type="EMBL" id="GL698470">
    <property type="protein sequence ID" value="EFY93522.1"/>
    <property type="molecule type" value="Genomic_DNA"/>
</dbReference>
<name>E9DRU0_METAQ</name>
<dbReference type="GO" id="GO:0016052">
    <property type="term" value="P:carbohydrate catabolic process"/>
    <property type="evidence" value="ECO:0007669"/>
    <property type="project" value="InterPro"/>
</dbReference>
<dbReference type="PANTHER" id="PTHR12145">
    <property type="entry name" value="MANNAN ENDO-1,6-ALPHA-MANNOSIDASE DCW1"/>
    <property type="match status" value="1"/>
</dbReference>
<evidence type="ECO:0000256" key="6">
    <source>
        <dbReference type="ARBA" id="ARBA00023180"/>
    </source>
</evidence>
<evidence type="ECO:0000256" key="1">
    <source>
        <dbReference type="ARBA" id="ARBA00001452"/>
    </source>
</evidence>
<keyword evidence="7" id="KW-0326">Glycosidase</keyword>
<sequence>MAAAGRGFSDPPAGTKLAWVPMVEDVFNKLVARFDTESCGGGLRWQVPFANRGYEHKDALPDGLFFSLGARLARYTGNKTYAEWADRAWDWVEGIGFVDNQTHAVHHGAKTDSNCKRTSKAEITANNAIFVLGASCMYNQRGLHNFFPYNVAYEAACGKEKECLAEITFFKGLMHQGWTASTQVAPFISETVLPVLRSSAAAAVKQCTGEGEGEADGRLCRSFWAREGSDGRTGVGEQMSALAAVTGLLVSKKAGPHTAKSGKGSGGSDNGGNGGAGGDGKADNGTSSGGKNGKDSAAGKIDRGVLGITVIATGRYVLIAWYEVLSYRSVSSVVSNPVCGNRPCQALKQQSDSSKKPYKLPYEFASPNATKQILLRT</sequence>
<proteinExistence type="inferred from homology"/>
<dbReference type="EC" id="3.2.1.101" evidence="3"/>
<dbReference type="PANTHER" id="PTHR12145:SF36">
    <property type="entry name" value="MANNAN ENDO-1,6-ALPHA-MANNOSIDASE DCW1"/>
    <property type="match status" value="1"/>
</dbReference>
<dbReference type="Proteomes" id="UP000002499">
    <property type="component" value="Unassembled WGS sequence"/>
</dbReference>
<protein>
    <recommendedName>
        <fullName evidence="3">mannan endo-1,6-alpha-mannosidase</fullName>
        <ecNumber evidence="3">3.2.1.101</ecNumber>
    </recommendedName>
</protein>
<dbReference type="Gene3D" id="1.50.10.20">
    <property type="match status" value="1"/>
</dbReference>
<reference evidence="9 10" key="1">
    <citation type="journal article" date="2011" name="PLoS Genet.">
        <title>Genome sequencing and comparative transcriptomics of the model entomopathogenic fungi Metarhizium anisopliae and M. acridum.</title>
        <authorList>
            <person name="Gao Q."/>
            <person name="Jin K."/>
            <person name="Ying S.H."/>
            <person name="Zhang Y."/>
            <person name="Xiao G."/>
            <person name="Shang Y."/>
            <person name="Duan Z."/>
            <person name="Hu X."/>
            <person name="Xie X.Q."/>
            <person name="Zhou G."/>
            <person name="Peng G."/>
            <person name="Luo Z."/>
            <person name="Huang W."/>
            <person name="Wang B."/>
            <person name="Fang W."/>
            <person name="Wang S."/>
            <person name="Zhong Y."/>
            <person name="Ma L.J."/>
            <person name="St Leger R.J."/>
            <person name="Zhao G.P."/>
            <person name="Pei Y."/>
            <person name="Feng M.G."/>
            <person name="Xia Y."/>
            <person name="Wang C."/>
        </authorList>
    </citation>
    <scope>NUCLEOTIDE SEQUENCE [LARGE SCALE GENOMIC DNA]</scope>
    <source>
        <strain evidence="9 10">CQMa 102</strain>
    </source>
</reference>
<dbReference type="InParanoid" id="E9DRU0"/>
<comment type="catalytic activity">
    <reaction evidence="1">
        <text>Random hydrolysis of (1-&gt;6)-alpha-D-mannosidic linkages in unbranched (1-&gt;6)-mannans.</text>
        <dbReference type="EC" id="3.2.1.101"/>
    </reaction>
</comment>
<dbReference type="InterPro" id="IPR005198">
    <property type="entry name" value="Glyco_hydro_76"/>
</dbReference>
<evidence type="ECO:0000256" key="3">
    <source>
        <dbReference type="ARBA" id="ARBA00012350"/>
    </source>
</evidence>
<evidence type="ECO:0000256" key="7">
    <source>
        <dbReference type="ARBA" id="ARBA00023295"/>
    </source>
</evidence>
<keyword evidence="10" id="KW-1185">Reference proteome</keyword>
<evidence type="ECO:0000256" key="5">
    <source>
        <dbReference type="ARBA" id="ARBA00022801"/>
    </source>
</evidence>
<dbReference type="eggNOG" id="ENOG502QSWP">
    <property type="taxonomic scope" value="Eukaryota"/>
</dbReference>
<dbReference type="GO" id="GO:0008496">
    <property type="term" value="F:mannan endo-1,6-alpha-mannosidase activity"/>
    <property type="evidence" value="ECO:0007669"/>
    <property type="project" value="UniProtKB-EC"/>
</dbReference>
<accession>E9DRU0</accession>
<keyword evidence="6" id="KW-0325">Glycoprotein</keyword>
<dbReference type="AlphaFoldDB" id="E9DRU0"/>
<keyword evidence="5 9" id="KW-0378">Hydrolase</keyword>
<dbReference type="GO" id="GO:0009272">
    <property type="term" value="P:fungal-type cell wall biogenesis"/>
    <property type="evidence" value="ECO:0007669"/>
    <property type="project" value="TreeGrafter"/>
</dbReference>
<gene>
    <name evidence="9" type="ORF">MAC_00013</name>
</gene>
<evidence type="ECO:0000313" key="9">
    <source>
        <dbReference type="EMBL" id="EFY93522.1"/>
    </source>
</evidence>
<evidence type="ECO:0000313" key="10">
    <source>
        <dbReference type="Proteomes" id="UP000002499"/>
    </source>
</evidence>
<evidence type="ECO:0000256" key="4">
    <source>
        <dbReference type="ARBA" id="ARBA00022729"/>
    </source>
</evidence>
<evidence type="ECO:0000256" key="8">
    <source>
        <dbReference type="SAM" id="MobiDB-lite"/>
    </source>
</evidence>
<dbReference type="STRING" id="655827.E9DRU0"/>
<dbReference type="InterPro" id="IPR008928">
    <property type="entry name" value="6-hairpin_glycosidase_sf"/>
</dbReference>
<comment type="similarity">
    <text evidence="2">Belongs to the glycosyl hydrolase 76 family.</text>
</comment>
<evidence type="ECO:0000256" key="2">
    <source>
        <dbReference type="ARBA" id="ARBA00009699"/>
    </source>
</evidence>
<keyword evidence="4" id="KW-0732">Signal</keyword>
<dbReference type="Pfam" id="PF03663">
    <property type="entry name" value="Glyco_hydro_76"/>
    <property type="match status" value="1"/>
</dbReference>
<dbReference type="SUPFAM" id="SSF48208">
    <property type="entry name" value="Six-hairpin glycosidases"/>
    <property type="match status" value="1"/>
</dbReference>
<feature type="compositionally biased region" description="Gly residues" evidence="8">
    <location>
        <begin position="263"/>
        <end position="279"/>
    </location>
</feature>
<feature type="region of interest" description="Disordered" evidence="8">
    <location>
        <begin position="254"/>
        <end position="298"/>
    </location>
</feature>
<dbReference type="InterPro" id="IPR014480">
    <property type="entry name" value="Mannan-1_6-alpha_mannosidase"/>
</dbReference>